<comment type="caution">
    <text evidence="3">The sequence shown here is derived from an EMBL/GenBank/DDBJ whole genome shotgun (WGS) entry which is preliminary data.</text>
</comment>
<evidence type="ECO:0000313" key="4">
    <source>
        <dbReference type="Proteomes" id="UP000034215"/>
    </source>
</evidence>
<protein>
    <submittedName>
        <fullName evidence="3">Uncharacterized protein</fullName>
    </submittedName>
</protein>
<feature type="coiled-coil region" evidence="1">
    <location>
        <begin position="55"/>
        <end position="82"/>
    </location>
</feature>
<dbReference type="Proteomes" id="UP000034215">
    <property type="component" value="Unassembled WGS sequence"/>
</dbReference>
<dbReference type="AlphaFoldDB" id="A0A0G0T5U5"/>
<accession>A0A0G0T5U5</accession>
<sequence>MKINNLVKLTVIPVLFILPLLLTSAQSVLPAREAKDLQDESLPKLDAPRVQAIKAENQERRCELATQRIAEKVNRYRNLEKRHQGVYMGLGNKLENLVSRLEADGYTGENIDALKADITQLNEFAANLKTSYTNYLNRLDELKTAGCTDSDVNFQEALKTAREELAATGVVIGEIKEFYLTEIKPDIAAMRTQIQEEKLGQQEDSETEDEKTEEEKD</sequence>
<proteinExistence type="predicted"/>
<evidence type="ECO:0000256" key="2">
    <source>
        <dbReference type="SAM" id="MobiDB-lite"/>
    </source>
</evidence>
<feature type="compositionally biased region" description="Acidic residues" evidence="2">
    <location>
        <begin position="203"/>
        <end position="217"/>
    </location>
</feature>
<gene>
    <name evidence="3" type="ORF">UT76_C0021G0014</name>
</gene>
<keyword evidence="1" id="KW-0175">Coiled coil</keyword>
<organism evidence="3 4">
    <name type="scientific">Candidatus Woesebacteria bacterium GW2011_GWB1_40_12</name>
    <dbReference type="NCBI Taxonomy" id="1618576"/>
    <lineage>
        <taxon>Bacteria</taxon>
        <taxon>Candidatus Woeseibacteriota</taxon>
    </lineage>
</organism>
<dbReference type="EMBL" id="LBYA01000021">
    <property type="protein sequence ID" value="KKR42515.1"/>
    <property type="molecule type" value="Genomic_DNA"/>
</dbReference>
<reference evidence="3 4" key="1">
    <citation type="journal article" date="2015" name="Nature">
        <title>rRNA introns, odd ribosomes, and small enigmatic genomes across a large radiation of phyla.</title>
        <authorList>
            <person name="Brown C.T."/>
            <person name="Hug L.A."/>
            <person name="Thomas B.C."/>
            <person name="Sharon I."/>
            <person name="Castelle C.J."/>
            <person name="Singh A."/>
            <person name="Wilkins M.J."/>
            <person name="Williams K.H."/>
            <person name="Banfield J.F."/>
        </authorList>
    </citation>
    <scope>NUCLEOTIDE SEQUENCE [LARGE SCALE GENOMIC DNA]</scope>
</reference>
<name>A0A0G0T5U5_9BACT</name>
<evidence type="ECO:0000256" key="1">
    <source>
        <dbReference type="SAM" id="Coils"/>
    </source>
</evidence>
<evidence type="ECO:0000313" key="3">
    <source>
        <dbReference type="EMBL" id="KKR42515.1"/>
    </source>
</evidence>
<feature type="region of interest" description="Disordered" evidence="2">
    <location>
        <begin position="194"/>
        <end position="217"/>
    </location>
</feature>